<dbReference type="AlphaFoldDB" id="A0A1A8ZSI1"/>
<dbReference type="GO" id="GO:0020037">
    <property type="term" value="F:heme binding"/>
    <property type="evidence" value="ECO:0007669"/>
    <property type="project" value="TreeGrafter"/>
</dbReference>
<dbReference type="SUPFAM" id="SSF81296">
    <property type="entry name" value="E set domains"/>
    <property type="match status" value="1"/>
</dbReference>
<dbReference type="Gene3D" id="2.60.40.650">
    <property type="match status" value="1"/>
</dbReference>
<reference evidence="6" key="1">
    <citation type="submission" date="2016-06" db="EMBL/GenBank/DDBJ databases">
        <authorList>
            <person name="Varghese N."/>
            <person name="Submissions Spin"/>
        </authorList>
    </citation>
    <scope>NUCLEOTIDE SEQUENCE [LARGE SCALE GENOMIC DNA]</scope>
    <source>
        <strain evidence="6">DSM 44815</strain>
    </source>
</reference>
<sequence>MIRRNLAAAGTGLLVAAAGVAVAELLATAVRPSAAPLVAVGATVVDGAPTPVKEWAVRTFGTYDKPLLLAGIGLVLALLAAGTGLLARRRPALGLLGPLLLGVAGVAAALGRPDARPTDALPALAGATVAAVLLRALPLPGLVRAGPADSERPSDGPTVSAAPADPVAVLERAGDLPAVPAGPADPVAVLARPGELSAVPAGPVGRAGATRRRVVRNAALVAAGAVAAGAGAAGLRRVGLADAARSRATVGLPAPASPARPLPAGVAPGFRTPTADFYRVDTALTVPRLDVRDWRLRLHGLVDRPVELRFADLLARGLIERDITLSCVSNEVGGPYVGTARWLGAPLAPLLRAARIRSGADQLVARSTEGMTIGTPIATLLDGRDAMLAVGMNGEPLTFDHGFPVRMLTPGLYGYAGACKWVTELEVTTFDAFDAYWVRRGWAREAPVRTASRIDRPAPFARVDAGQVTVAGVAWAQHRGIAAVQVSVDGAPWRAAELLPTASTDTWVQWRYVWSASPGGHSLRVRATDGTGATQPEQRRPPFPDGATGWHTVSVTVR</sequence>
<feature type="transmembrane region" description="Helical" evidence="2">
    <location>
        <begin position="93"/>
        <end position="111"/>
    </location>
</feature>
<dbReference type="GO" id="GO:0006790">
    <property type="term" value="P:sulfur compound metabolic process"/>
    <property type="evidence" value="ECO:0007669"/>
    <property type="project" value="TreeGrafter"/>
</dbReference>
<dbReference type="Proteomes" id="UP000199385">
    <property type="component" value="Chromosome I"/>
</dbReference>
<dbReference type="Gene3D" id="3.90.420.10">
    <property type="entry name" value="Oxidoreductase, molybdopterin-binding domain"/>
    <property type="match status" value="1"/>
</dbReference>
<organism evidence="5 6">
    <name type="scientific">Micromonospora auratinigra</name>
    <dbReference type="NCBI Taxonomy" id="261654"/>
    <lineage>
        <taxon>Bacteria</taxon>
        <taxon>Bacillati</taxon>
        <taxon>Actinomycetota</taxon>
        <taxon>Actinomycetes</taxon>
        <taxon>Micromonosporales</taxon>
        <taxon>Micromonosporaceae</taxon>
        <taxon>Micromonospora</taxon>
    </lineage>
</organism>
<feature type="domain" description="Oxidoreductase molybdopterin-binding" evidence="4">
    <location>
        <begin position="284"/>
        <end position="437"/>
    </location>
</feature>
<evidence type="ECO:0000259" key="4">
    <source>
        <dbReference type="Pfam" id="PF00174"/>
    </source>
</evidence>
<keyword evidence="2" id="KW-1133">Transmembrane helix</keyword>
<dbReference type="PANTHER" id="PTHR19372">
    <property type="entry name" value="SULFITE REDUCTASE"/>
    <property type="match status" value="1"/>
</dbReference>
<dbReference type="PATRIC" id="fig|261654.4.peg.3571"/>
<evidence type="ECO:0000256" key="2">
    <source>
        <dbReference type="SAM" id="Phobius"/>
    </source>
</evidence>
<gene>
    <name evidence="5" type="ORF">GA0070611_3514</name>
</gene>
<evidence type="ECO:0000256" key="1">
    <source>
        <dbReference type="SAM" id="MobiDB-lite"/>
    </source>
</evidence>
<keyword evidence="6" id="KW-1185">Reference proteome</keyword>
<feature type="region of interest" description="Disordered" evidence="1">
    <location>
        <begin position="523"/>
        <end position="548"/>
    </location>
</feature>
<dbReference type="InterPro" id="IPR014756">
    <property type="entry name" value="Ig_E-set"/>
</dbReference>
<keyword evidence="2" id="KW-0812">Transmembrane</keyword>
<feature type="transmembrane region" description="Helical" evidence="2">
    <location>
        <begin position="123"/>
        <end position="143"/>
    </location>
</feature>
<name>A0A1A8ZSI1_9ACTN</name>
<dbReference type="InterPro" id="IPR036374">
    <property type="entry name" value="OxRdtase_Mopterin-bd_sf"/>
</dbReference>
<keyword evidence="2" id="KW-0472">Membrane</keyword>
<protein>
    <submittedName>
        <fullName evidence="5">DMSO/TMAO reductase YedYZ, molybdopterin-dependent catalytic subunit</fullName>
    </submittedName>
</protein>
<dbReference type="PANTHER" id="PTHR19372:SF7">
    <property type="entry name" value="SULFITE OXIDASE, MITOCHONDRIAL"/>
    <property type="match status" value="1"/>
</dbReference>
<dbReference type="InterPro" id="IPR000572">
    <property type="entry name" value="OxRdtase_Mopterin-bd_dom"/>
</dbReference>
<feature type="transmembrane region" description="Helical" evidence="2">
    <location>
        <begin position="214"/>
        <end position="235"/>
    </location>
</feature>
<evidence type="ECO:0000313" key="5">
    <source>
        <dbReference type="EMBL" id="SBT46823.1"/>
    </source>
</evidence>
<proteinExistence type="predicted"/>
<accession>A0A1A8ZSI1</accession>
<evidence type="ECO:0000256" key="3">
    <source>
        <dbReference type="SAM" id="SignalP"/>
    </source>
</evidence>
<dbReference type="Pfam" id="PF00174">
    <property type="entry name" value="Oxidored_molyb"/>
    <property type="match status" value="1"/>
</dbReference>
<keyword evidence="3" id="KW-0732">Signal</keyword>
<dbReference type="STRING" id="261654.GA0070611_3514"/>
<dbReference type="GO" id="GO:0043546">
    <property type="term" value="F:molybdopterin cofactor binding"/>
    <property type="evidence" value="ECO:0007669"/>
    <property type="project" value="TreeGrafter"/>
</dbReference>
<dbReference type="SUPFAM" id="SSF56524">
    <property type="entry name" value="Oxidoreductase molybdopterin-binding domain"/>
    <property type="match status" value="1"/>
</dbReference>
<dbReference type="GO" id="GO:0008482">
    <property type="term" value="F:sulfite oxidase activity"/>
    <property type="evidence" value="ECO:0007669"/>
    <property type="project" value="TreeGrafter"/>
</dbReference>
<feature type="transmembrane region" description="Helical" evidence="2">
    <location>
        <begin position="67"/>
        <end position="86"/>
    </location>
</feature>
<dbReference type="OrthoDB" id="9795587at2"/>
<dbReference type="EMBL" id="LT594323">
    <property type="protein sequence ID" value="SBT46823.1"/>
    <property type="molecule type" value="Genomic_DNA"/>
</dbReference>
<feature type="signal peptide" evidence="3">
    <location>
        <begin position="1"/>
        <end position="23"/>
    </location>
</feature>
<evidence type="ECO:0000313" key="6">
    <source>
        <dbReference type="Proteomes" id="UP000199385"/>
    </source>
</evidence>
<dbReference type="RefSeq" id="WP_091665493.1">
    <property type="nucleotide sequence ID" value="NZ_LT594323.1"/>
</dbReference>
<feature type="chain" id="PRO_5008382909" evidence="3">
    <location>
        <begin position="24"/>
        <end position="558"/>
    </location>
</feature>